<evidence type="ECO:0000313" key="3">
    <source>
        <dbReference type="EMBL" id="BDC98983.1"/>
    </source>
</evidence>
<dbReference type="Proteomes" id="UP001354989">
    <property type="component" value="Chromosome"/>
</dbReference>
<dbReference type="Pfam" id="PF01075">
    <property type="entry name" value="Glyco_transf_9"/>
    <property type="match status" value="1"/>
</dbReference>
<dbReference type="RefSeq" id="WP_338397994.1">
    <property type="nucleotide sequence ID" value="NZ_AP025292.1"/>
</dbReference>
<keyword evidence="1" id="KW-0328">Glycosyltransferase</keyword>
<evidence type="ECO:0000313" key="4">
    <source>
        <dbReference type="Proteomes" id="UP001354989"/>
    </source>
</evidence>
<dbReference type="Gene3D" id="3.40.50.2000">
    <property type="entry name" value="Glycogen Phosphorylase B"/>
    <property type="match status" value="2"/>
</dbReference>
<reference evidence="3 4" key="1">
    <citation type="submission" date="2021-12" db="EMBL/GenBank/DDBJ databases">
        <title>Genome sequencing of bacteria with rrn-lacking chromosome and rrn-plasmid.</title>
        <authorList>
            <person name="Anda M."/>
            <person name="Iwasaki W."/>
        </authorList>
    </citation>
    <scope>NUCLEOTIDE SEQUENCE [LARGE SCALE GENOMIC DNA]</scope>
    <source>
        <strain evidence="3 4">NBRC 101262</strain>
    </source>
</reference>
<protein>
    <submittedName>
        <fullName evidence="3">ADP-heptosyltransferase</fullName>
    </submittedName>
</protein>
<accession>A0ABM7VDH6</accession>
<dbReference type="EMBL" id="AP025292">
    <property type="protein sequence ID" value="BDC98983.1"/>
    <property type="molecule type" value="Genomic_DNA"/>
</dbReference>
<dbReference type="InterPro" id="IPR002201">
    <property type="entry name" value="Glyco_trans_9"/>
</dbReference>
<dbReference type="SUPFAM" id="SSF53756">
    <property type="entry name" value="UDP-Glycosyltransferase/glycogen phosphorylase"/>
    <property type="match status" value="1"/>
</dbReference>
<organism evidence="3 4">
    <name type="scientific">Persicobacter psychrovividus</name>
    <dbReference type="NCBI Taxonomy" id="387638"/>
    <lineage>
        <taxon>Bacteria</taxon>
        <taxon>Pseudomonadati</taxon>
        <taxon>Bacteroidota</taxon>
        <taxon>Cytophagia</taxon>
        <taxon>Cytophagales</taxon>
        <taxon>Persicobacteraceae</taxon>
        <taxon>Persicobacter</taxon>
    </lineage>
</organism>
<dbReference type="PANTHER" id="PTHR30160">
    <property type="entry name" value="TETRAACYLDISACCHARIDE 4'-KINASE-RELATED"/>
    <property type="match status" value="1"/>
</dbReference>
<name>A0ABM7VDH6_9BACT</name>
<evidence type="ECO:0000256" key="2">
    <source>
        <dbReference type="ARBA" id="ARBA00022679"/>
    </source>
</evidence>
<sequence>MSQKLQKFLVMQTAFIGDVILATAVIEKIHAAFPEATIDFLLRKGNEGLLKGHPYLGKVYVFDKKGGKFKEMKRLIGEVRKERYDKVINLQRFFSSGFICAASGAKETIGYKKNPMSWAFSSKKDHVFSEVGDENILHEVGRNQALIADFTDPQAVRPKLYPTAENFQKVATYTAEPFVCMAPTSVWFTKQFPASRWVSLIDALPESLKIYILGAPADKAVCQQIIDQTKRKNALNLAGELNLLDSAALMSKSQLNYVNDSAPMHLASAVNAPTVAIYCSTVPAFGYGPLAEFSKVVEVRKPLACRPCGIHGHRNCPKKHFDCGHKINMDTLVDAYTEAVAFQQKNR</sequence>
<keyword evidence="4" id="KW-1185">Reference proteome</keyword>
<keyword evidence="2" id="KW-0808">Transferase</keyword>
<dbReference type="PANTHER" id="PTHR30160:SF1">
    <property type="entry name" value="LIPOPOLYSACCHARIDE 1,2-N-ACETYLGLUCOSAMINETRANSFERASE-RELATED"/>
    <property type="match status" value="1"/>
</dbReference>
<evidence type="ECO:0000256" key="1">
    <source>
        <dbReference type="ARBA" id="ARBA00022676"/>
    </source>
</evidence>
<gene>
    <name evidence="3" type="primary">rfaF</name>
    <name evidence="3" type="ORF">PEPS_12640</name>
</gene>
<dbReference type="InterPro" id="IPR051199">
    <property type="entry name" value="LPS_LOS_Heptosyltrfase"/>
</dbReference>
<dbReference type="CDD" id="cd03789">
    <property type="entry name" value="GT9_LPS_heptosyltransferase"/>
    <property type="match status" value="1"/>
</dbReference>
<proteinExistence type="predicted"/>